<dbReference type="OrthoDB" id="540004at2759"/>
<dbReference type="GeneID" id="36520916"/>
<dbReference type="Proteomes" id="UP000234585">
    <property type="component" value="Unassembled WGS sequence"/>
</dbReference>
<accession>A0A2I2F456</accession>
<sequence length="215" mass="24125">MFSFGPLDLLVPVLMILLTVVYLPITVVFLLKDLKFSHLVSWHAFQNAWFERFWAFFGSVSMPLFTSDVETVLANASGVVLDVGPGSGAWMYLFSPRRNPNISKLLLLEPNENFHQSLKMTAEEHGLAGRYEILGNGTTSLEKIGIQTGSIDTITTVHVLCSVSQPHILIKDLYRYLKPGGQWLVYEHVRVKGKGAFIAYWQAAINIIWLQSGVQ</sequence>
<dbReference type="Gene3D" id="3.40.50.150">
    <property type="entry name" value="Vaccinia Virus protein VP39"/>
    <property type="match status" value="1"/>
</dbReference>
<dbReference type="STRING" id="41067.A0A2I2F456"/>
<evidence type="ECO:0000313" key="2">
    <source>
        <dbReference type="EMBL" id="PLB35420.1"/>
    </source>
</evidence>
<protein>
    <submittedName>
        <fullName evidence="2">S-adenosyl-L-methionine-dependent methyltransferase</fullName>
    </submittedName>
</protein>
<dbReference type="GO" id="GO:0032259">
    <property type="term" value="P:methylation"/>
    <property type="evidence" value="ECO:0007669"/>
    <property type="project" value="UniProtKB-KW"/>
</dbReference>
<dbReference type="GO" id="GO:0008168">
    <property type="term" value="F:methyltransferase activity"/>
    <property type="evidence" value="ECO:0007669"/>
    <property type="project" value="UniProtKB-KW"/>
</dbReference>
<dbReference type="InterPro" id="IPR029063">
    <property type="entry name" value="SAM-dependent_MTases_sf"/>
</dbReference>
<dbReference type="PANTHER" id="PTHR45036">
    <property type="entry name" value="METHYLTRANSFERASE LIKE 7B"/>
    <property type="match status" value="1"/>
</dbReference>
<keyword evidence="1" id="KW-0812">Transmembrane</keyword>
<dbReference type="InterPro" id="IPR052356">
    <property type="entry name" value="Thiol_S-MT"/>
</dbReference>
<proteinExistence type="predicted"/>
<keyword evidence="1" id="KW-1133">Transmembrane helix</keyword>
<dbReference type="EMBL" id="KZ559163">
    <property type="protein sequence ID" value="PLB35420.1"/>
    <property type="molecule type" value="Genomic_DNA"/>
</dbReference>
<dbReference type="PANTHER" id="PTHR45036:SF1">
    <property type="entry name" value="METHYLTRANSFERASE LIKE 7A"/>
    <property type="match status" value="1"/>
</dbReference>
<dbReference type="SUPFAM" id="SSF53335">
    <property type="entry name" value="S-adenosyl-L-methionine-dependent methyltransferases"/>
    <property type="match status" value="1"/>
</dbReference>
<evidence type="ECO:0000256" key="1">
    <source>
        <dbReference type="SAM" id="Phobius"/>
    </source>
</evidence>
<keyword evidence="1" id="KW-0472">Membrane</keyword>
<organism evidence="2 3">
    <name type="scientific">Aspergillus candidus</name>
    <dbReference type="NCBI Taxonomy" id="41067"/>
    <lineage>
        <taxon>Eukaryota</taxon>
        <taxon>Fungi</taxon>
        <taxon>Dikarya</taxon>
        <taxon>Ascomycota</taxon>
        <taxon>Pezizomycotina</taxon>
        <taxon>Eurotiomycetes</taxon>
        <taxon>Eurotiomycetidae</taxon>
        <taxon>Eurotiales</taxon>
        <taxon>Aspergillaceae</taxon>
        <taxon>Aspergillus</taxon>
        <taxon>Aspergillus subgen. Circumdati</taxon>
    </lineage>
</organism>
<dbReference type="RefSeq" id="XP_024669432.1">
    <property type="nucleotide sequence ID" value="XM_024813756.1"/>
</dbReference>
<keyword evidence="2" id="KW-0489">Methyltransferase</keyword>
<keyword evidence="3" id="KW-1185">Reference proteome</keyword>
<name>A0A2I2F456_ASPCN</name>
<reference evidence="2 3" key="1">
    <citation type="submission" date="2017-12" db="EMBL/GenBank/DDBJ databases">
        <authorList>
            <consortium name="DOE Joint Genome Institute"/>
            <person name="Haridas S."/>
            <person name="Kjaerbolling I."/>
            <person name="Vesth T.C."/>
            <person name="Frisvad J.C."/>
            <person name="Nybo J.L."/>
            <person name="Theobald S."/>
            <person name="Kuo A."/>
            <person name="Bowyer P."/>
            <person name="Matsuda Y."/>
            <person name="Mondo S."/>
            <person name="Lyhne E.K."/>
            <person name="Kogle M.E."/>
            <person name="Clum A."/>
            <person name="Lipzen A."/>
            <person name="Salamov A."/>
            <person name="Ngan C.Y."/>
            <person name="Daum C."/>
            <person name="Chiniquy J."/>
            <person name="Barry K."/>
            <person name="LaButti K."/>
            <person name="Simmons B.A."/>
            <person name="Magnuson J.K."/>
            <person name="Mortensen U.H."/>
            <person name="Larsen T.O."/>
            <person name="Grigoriev I.V."/>
            <person name="Baker S.E."/>
            <person name="Andersen M.R."/>
            <person name="Nordberg H.P."/>
            <person name="Cantor M.N."/>
            <person name="Hua S.X."/>
        </authorList>
    </citation>
    <scope>NUCLEOTIDE SEQUENCE [LARGE SCALE GENOMIC DNA]</scope>
    <source>
        <strain evidence="2 3">CBS 102.13</strain>
    </source>
</reference>
<dbReference type="AlphaFoldDB" id="A0A2I2F456"/>
<evidence type="ECO:0000313" key="3">
    <source>
        <dbReference type="Proteomes" id="UP000234585"/>
    </source>
</evidence>
<dbReference type="Pfam" id="PF13489">
    <property type="entry name" value="Methyltransf_23"/>
    <property type="match status" value="1"/>
</dbReference>
<keyword evidence="2" id="KW-0808">Transferase</keyword>
<feature type="transmembrane region" description="Helical" evidence="1">
    <location>
        <begin position="12"/>
        <end position="31"/>
    </location>
</feature>
<gene>
    <name evidence="2" type="ORF">BDW47DRAFT_110558</name>
</gene>